<organism evidence="2">
    <name type="scientific">marine sediment metagenome</name>
    <dbReference type="NCBI Taxonomy" id="412755"/>
    <lineage>
        <taxon>unclassified sequences</taxon>
        <taxon>metagenomes</taxon>
        <taxon>ecological metagenomes</taxon>
    </lineage>
</organism>
<name>A0A0F8W637_9ZZZZ</name>
<dbReference type="InterPro" id="IPR013341">
    <property type="entry name" value="Mandelate_racemase_N_dom"/>
</dbReference>
<dbReference type="AlphaFoldDB" id="A0A0F8W637"/>
<feature type="non-terminal residue" evidence="2">
    <location>
        <position position="117"/>
    </location>
</feature>
<dbReference type="InterPro" id="IPR029017">
    <property type="entry name" value="Enolase-like_N"/>
</dbReference>
<proteinExistence type="predicted"/>
<feature type="domain" description="Mandelate racemase/muconate lactonizing enzyme N-terminal" evidence="1">
    <location>
        <begin position="16"/>
        <end position="112"/>
    </location>
</feature>
<gene>
    <name evidence="2" type="ORF">LCGC14_3108030</name>
</gene>
<sequence length="117" mass="12875">MRIISVKSWREDLGLLRPYTIASKGTTSDVSNIIVEIELENGFKGLGASSPTGPDKGETIERSEAVLQGSHLNWLVGKKIDSIQKISTDLRRRMFDTPASRAAVDIALFDAMSLNRN</sequence>
<dbReference type="SUPFAM" id="SSF54826">
    <property type="entry name" value="Enolase N-terminal domain-like"/>
    <property type="match status" value="1"/>
</dbReference>
<reference evidence="2" key="1">
    <citation type="journal article" date="2015" name="Nature">
        <title>Complex archaea that bridge the gap between prokaryotes and eukaryotes.</title>
        <authorList>
            <person name="Spang A."/>
            <person name="Saw J.H."/>
            <person name="Jorgensen S.L."/>
            <person name="Zaremba-Niedzwiedzka K."/>
            <person name="Martijn J."/>
            <person name="Lind A.E."/>
            <person name="van Eijk R."/>
            <person name="Schleper C."/>
            <person name="Guy L."/>
            <person name="Ettema T.J."/>
        </authorList>
    </citation>
    <scope>NUCLEOTIDE SEQUENCE</scope>
</reference>
<dbReference type="EMBL" id="LAZR01067178">
    <property type="protein sequence ID" value="KKK52127.1"/>
    <property type="molecule type" value="Genomic_DNA"/>
</dbReference>
<dbReference type="Gene3D" id="3.30.390.10">
    <property type="entry name" value="Enolase-like, N-terminal domain"/>
    <property type="match status" value="1"/>
</dbReference>
<comment type="caution">
    <text evidence="2">The sequence shown here is derived from an EMBL/GenBank/DDBJ whole genome shotgun (WGS) entry which is preliminary data.</text>
</comment>
<dbReference type="Pfam" id="PF02746">
    <property type="entry name" value="MR_MLE_N"/>
    <property type="match status" value="1"/>
</dbReference>
<evidence type="ECO:0000259" key="1">
    <source>
        <dbReference type="Pfam" id="PF02746"/>
    </source>
</evidence>
<accession>A0A0F8W637</accession>
<protein>
    <recommendedName>
        <fullName evidence="1">Mandelate racemase/muconate lactonizing enzyme N-terminal domain-containing protein</fullName>
    </recommendedName>
</protein>
<evidence type="ECO:0000313" key="2">
    <source>
        <dbReference type="EMBL" id="KKK52127.1"/>
    </source>
</evidence>